<dbReference type="RefSeq" id="WP_213541226.1">
    <property type="nucleotide sequence ID" value="NZ_AP023418.1"/>
</dbReference>
<evidence type="ECO:0000313" key="2">
    <source>
        <dbReference type="EMBL" id="BCK80239.1"/>
    </source>
</evidence>
<dbReference type="PANTHER" id="PTHR42795:SF1">
    <property type="entry name" value="ALANINE DEHYDROGENASE"/>
    <property type="match status" value="1"/>
</dbReference>
<sequence length="116" mass="12933">MVIGVLKEIKGNEYRVAAVPATVHEIVRHGHTVYVETGAGVGSGFSDAQYEAAGAIVADTNTVWEKADLYYKVKELFPQEFKWMNKDKILFTYIHSNAHPDETDTPAGQPRLRRGL</sequence>
<dbReference type="GO" id="GO:0000286">
    <property type="term" value="F:alanine dehydrogenase activity"/>
    <property type="evidence" value="ECO:0007669"/>
    <property type="project" value="TreeGrafter"/>
</dbReference>
<dbReference type="GO" id="GO:0006524">
    <property type="term" value="P:alanine catabolic process"/>
    <property type="evidence" value="ECO:0007669"/>
    <property type="project" value="TreeGrafter"/>
</dbReference>
<keyword evidence="3" id="KW-1185">Reference proteome</keyword>
<proteinExistence type="predicted"/>
<dbReference type="Gene3D" id="3.40.50.720">
    <property type="entry name" value="NAD(P)-binding Rossmann-like Domain"/>
    <property type="match status" value="1"/>
</dbReference>
<evidence type="ECO:0000259" key="1">
    <source>
        <dbReference type="SMART" id="SM01003"/>
    </source>
</evidence>
<dbReference type="EMBL" id="AP023418">
    <property type="protein sequence ID" value="BCK80239.1"/>
    <property type="molecule type" value="Genomic_DNA"/>
</dbReference>
<gene>
    <name evidence="2" type="ORF">MM50RIKEN_00020</name>
</gene>
<dbReference type="Pfam" id="PF05222">
    <property type="entry name" value="AlaDh_PNT_N"/>
    <property type="match status" value="1"/>
</dbReference>
<organism evidence="2 3">
    <name type="scientific">Vescimonas coprocola</name>
    <dbReference type="NCBI Taxonomy" id="2714355"/>
    <lineage>
        <taxon>Bacteria</taxon>
        <taxon>Bacillati</taxon>
        <taxon>Bacillota</taxon>
        <taxon>Clostridia</taxon>
        <taxon>Eubacteriales</taxon>
        <taxon>Oscillospiraceae</taxon>
        <taxon>Vescimonas</taxon>
    </lineage>
</organism>
<evidence type="ECO:0000313" key="3">
    <source>
        <dbReference type="Proteomes" id="UP000681035"/>
    </source>
</evidence>
<dbReference type="Proteomes" id="UP000681035">
    <property type="component" value="Chromosome"/>
</dbReference>
<accession>A0A810PVH3</accession>
<dbReference type="AlphaFoldDB" id="A0A810PVH3"/>
<dbReference type="SUPFAM" id="SSF52283">
    <property type="entry name" value="Formate/glycerate dehydrogenase catalytic domain-like"/>
    <property type="match status" value="1"/>
</dbReference>
<feature type="domain" description="Alanine dehydrogenase/pyridine nucleotide transhydrogenase N-terminal" evidence="1">
    <location>
        <begin position="4"/>
        <end position="107"/>
    </location>
</feature>
<dbReference type="GO" id="GO:0005886">
    <property type="term" value="C:plasma membrane"/>
    <property type="evidence" value="ECO:0007669"/>
    <property type="project" value="TreeGrafter"/>
</dbReference>
<dbReference type="KEGG" id="vcop:MM50RIKEN_00020"/>
<dbReference type="InterPro" id="IPR007886">
    <property type="entry name" value="AlaDH/PNT_N"/>
</dbReference>
<dbReference type="PANTHER" id="PTHR42795">
    <property type="entry name" value="ALANINE DEHYDROGENASE"/>
    <property type="match status" value="1"/>
</dbReference>
<dbReference type="SMART" id="SM01003">
    <property type="entry name" value="AlaDh_PNT_N"/>
    <property type="match status" value="1"/>
</dbReference>
<name>A0A810PVH3_9FIRM</name>
<reference evidence="2" key="1">
    <citation type="submission" date="2020-09" db="EMBL/GenBank/DDBJ databases">
        <title>New species isolated from human feces.</title>
        <authorList>
            <person name="Kitahara M."/>
            <person name="Shigeno Y."/>
            <person name="Shime M."/>
            <person name="Matsumoto Y."/>
            <person name="Nakamura S."/>
            <person name="Motooka D."/>
            <person name="Fukuoka S."/>
            <person name="Nishikawa H."/>
            <person name="Benno Y."/>
        </authorList>
    </citation>
    <scope>NUCLEOTIDE SEQUENCE</scope>
    <source>
        <strain evidence="2">MM50</strain>
    </source>
</reference>
<protein>
    <recommendedName>
        <fullName evidence="1">Alanine dehydrogenase/pyridine nucleotide transhydrogenase N-terminal domain-containing protein</fullName>
    </recommendedName>
</protein>